<dbReference type="STRING" id="146817.SAMN04488502_11564"/>
<gene>
    <name evidence="1" type="ORF">SAMN04488502_11564</name>
</gene>
<reference evidence="1 2" key="1">
    <citation type="submission" date="2016-10" db="EMBL/GenBank/DDBJ databases">
        <authorList>
            <person name="de Groot N.N."/>
        </authorList>
    </citation>
    <scope>NUCLEOTIDE SEQUENCE [LARGE SCALE GENOMIC DNA]</scope>
    <source>
        <strain evidence="1 2">DSM 1736</strain>
    </source>
</reference>
<name>A0A1G9ZU18_9FIRM</name>
<organism evidence="1 2">
    <name type="scientific">Dendrosporobacter quercicolus</name>
    <dbReference type="NCBI Taxonomy" id="146817"/>
    <lineage>
        <taxon>Bacteria</taxon>
        <taxon>Bacillati</taxon>
        <taxon>Bacillota</taxon>
        <taxon>Negativicutes</taxon>
        <taxon>Selenomonadales</taxon>
        <taxon>Sporomusaceae</taxon>
        <taxon>Dendrosporobacter</taxon>
    </lineage>
</organism>
<dbReference type="RefSeq" id="WP_092074977.1">
    <property type="nucleotide sequence ID" value="NZ_FNHB01000015.1"/>
</dbReference>
<evidence type="ECO:0000313" key="2">
    <source>
        <dbReference type="Proteomes" id="UP000214880"/>
    </source>
</evidence>
<dbReference type="AlphaFoldDB" id="A0A1G9ZU18"/>
<keyword evidence="2" id="KW-1185">Reference proteome</keyword>
<dbReference type="EMBL" id="FNHB01000015">
    <property type="protein sequence ID" value="SDN24748.1"/>
    <property type="molecule type" value="Genomic_DNA"/>
</dbReference>
<accession>A0A1G9ZU18</accession>
<protein>
    <submittedName>
        <fullName evidence="1">Uncharacterized protein</fullName>
    </submittedName>
</protein>
<evidence type="ECO:0000313" key="1">
    <source>
        <dbReference type="EMBL" id="SDN24748.1"/>
    </source>
</evidence>
<sequence>MDNYPLEGSYPRVGLHIVLLTFQDGKHVGTIKRKLSSNCMGAKILQPIINEVEECPEEILDEHGGEITLTSPDGDTCVIDDPLLLVMSLVKVEIIAYEQRK</sequence>
<proteinExistence type="predicted"/>
<dbReference type="Proteomes" id="UP000214880">
    <property type="component" value="Unassembled WGS sequence"/>
</dbReference>